<feature type="transmembrane region" description="Helical" evidence="9">
    <location>
        <begin position="117"/>
        <end position="135"/>
    </location>
</feature>
<evidence type="ECO:0000256" key="5">
    <source>
        <dbReference type="ARBA" id="ARBA00022856"/>
    </source>
</evidence>
<sequence>MSTDIQNLFKDKVLGHPAGLFVLFFTEMWERFSFYGMRVLLVNFLTMALVGYNPGWEWSVENAGALFGTYAMLLYITPIVGGIIADKFTGYRWAVIIGAFIMTLGHVSMAFETEASLYIGLALLVIGTGFFKPTMTSIISEMYKENPEKKDGAYTIYYMGVNAGAFFGMMLCGYLAEKIGWAWGFGLAGVFMLLGTIQFWLAGKLFGDIGAKPSKNVELEIPQNINEEYPEKRSDDGDDEKPNPFTTIDKILILISSVIGLGYAFNDPLSKIAGFDMFSALRIGSLEGQYVAVLFALVAFLYLVISRIGRYTKVIRDRMIAFIIFAFFTVFFWMSFEQGASSLIVFARDNVDRMLSGNAAIAFNIINALLTIIPLVIITYVLYLLWKKTYNKISTSNVVLVVCFLLMWAIVGWMLNRDFNTVAYDASYKVVKTNADSNSYKIDENRLDLYKDKLLSGKFFALIDGEEKSLVIDSMTYDGQIIKLKKSELYDNKEKKEEQRKFNDEYINKVLSFDNSKEAVVFYHKKEKEVFKIPLKELYFNTAVTENMVINPAYVIEEKTTSVAEPQVLSRGDKIYMIAKNNEGSEFGYLTEERLAFARENGKNLNRDNGIVEAKITKVKENEVEITVSWFSILNSFFIIAFASFFSRWWESKYNPSAASKYALGLIIMGVGFGLLAFGSAGIQEGVKVSMIWLILAYLFHTLGELCLSPVGLSYVSKLVPARMIGFMFGMWYLAIAIGNKLAAVIGGQIENITKEYSLSTFFMIFTIVPVAAGVLVYLLNPVLKKLMHGVK</sequence>
<dbReference type="Pfam" id="PF00854">
    <property type="entry name" value="PTR2"/>
    <property type="match status" value="2"/>
</dbReference>
<keyword evidence="6 9" id="KW-1133">Transmembrane helix</keyword>
<organism evidence="10 11">
    <name type="scientific">Winogradskyella marincola</name>
    <dbReference type="NCBI Taxonomy" id="3037795"/>
    <lineage>
        <taxon>Bacteria</taxon>
        <taxon>Pseudomonadati</taxon>
        <taxon>Bacteroidota</taxon>
        <taxon>Flavobacteriia</taxon>
        <taxon>Flavobacteriales</taxon>
        <taxon>Flavobacteriaceae</taxon>
        <taxon>Winogradskyella</taxon>
    </lineage>
</organism>
<feature type="transmembrane region" description="Helical" evidence="9">
    <location>
        <begin position="689"/>
        <end position="708"/>
    </location>
</feature>
<accession>A0ABT6FYF7</accession>
<keyword evidence="5" id="KW-0653">Protein transport</keyword>
<feature type="transmembrane region" description="Helical" evidence="9">
    <location>
        <begin position="359"/>
        <end position="386"/>
    </location>
</feature>
<dbReference type="InterPro" id="IPR050171">
    <property type="entry name" value="MFS_Transporters"/>
</dbReference>
<feature type="transmembrane region" description="Helical" evidence="9">
    <location>
        <begin position="32"/>
        <end position="52"/>
    </location>
</feature>
<dbReference type="Gene3D" id="1.20.1250.20">
    <property type="entry name" value="MFS general substrate transporter like domains"/>
    <property type="match status" value="2"/>
</dbReference>
<dbReference type="InterPro" id="IPR000109">
    <property type="entry name" value="POT_fam"/>
</dbReference>
<dbReference type="NCBIfam" id="TIGR00924">
    <property type="entry name" value="yjdL_sub1_fam"/>
    <property type="match status" value="1"/>
</dbReference>
<comment type="similarity">
    <text evidence="8">Belongs to the major facilitator superfamily. Proton-dependent oligopeptide transporter (POT/PTR) (TC 2.A.17) family.</text>
</comment>
<feature type="transmembrane region" description="Helical" evidence="9">
    <location>
        <begin position="182"/>
        <end position="202"/>
    </location>
</feature>
<comment type="caution">
    <text evidence="10">The sequence shown here is derived from an EMBL/GenBank/DDBJ whole genome shotgun (WGS) entry which is preliminary data.</text>
</comment>
<dbReference type="RefSeq" id="WP_278004277.1">
    <property type="nucleotide sequence ID" value="NZ_JARSBN010000001.1"/>
</dbReference>
<evidence type="ECO:0000313" key="11">
    <source>
        <dbReference type="Proteomes" id="UP001529085"/>
    </source>
</evidence>
<dbReference type="InterPro" id="IPR036259">
    <property type="entry name" value="MFS_trans_sf"/>
</dbReference>
<evidence type="ECO:0000256" key="2">
    <source>
        <dbReference type="ARBA" id="ARBA00022448"/>
    </source>
</evidence>
<feature type="transmembrane region" description="Helical" evidence="9">
    <location>
        <begin position="156"/>
        <end position="176"/>
    </location>
</feature>
<dbReference type="PROSITE" id="PS01023">
    <property type="entry name" value="PTR2_2"/>
    <property type="match status" value="1"/>
</dbReference>
<feature type="transmembrane region" description="Helical" evidence="9">
    <location>
        <begin position="759"/>
        <end position="780"/>
    </location>
</feature>
<keyword evidence="5" id="KW-0571">Peptide transport</keyword>
<protein>
    <submittedName>
        <fullName evidence="10">Peptide MFS transporter</fullName>
    </submittedName>
</protein>
<comment type="subcellular location">
    <subcellularLocation>
        <location evidence="1">Cell membrane</location>
        <topology evidence="1">Multi-pass membrane protein</topology>
    </subcellularLocation>
    <subcellularLocation>
        <location evidence="8">Membrane</location>
        <topology evidence="8">Multi-pass membrane protein</topology>
    </subcellularLocation>
</comment>
<dbReference type="PANTHER" id="PTHR23517">
    <property type="entry name" value="RESISTANCE PROTEIN MDTM, PUTATIVE-RELATED-RELATED"/>
    <property type="match status" value="1"/>
</dbReference>
<evidence type="ECO:0000256" key="7">
    <source>
        <dbReference type="ARBA" id="ARBA00023136"/>
    </source>
</evidence>
<dbReference type="EMBL" id="JARSBN010000001">
    <property type="protein sequence ID" value="MDG4714814.1"/>
    <property type="molecule type" value="Genomic_DNA"/>
</dbReference>
<dbReference type="Proteomes" id="UP001529085">
    <property type="component" value="Unassembled WGS sequence"/>
</dbReference>
<dbReference type="InterPro" id="IPR005279">
    <property type="entry name" value="Dipep/tripep_permease"/>
</dbReference>
<keyword evidence="11" id="KW-1185">Reference proteome</keyword>
<feature type="transmembrane region" description="Helical" evidence="9">
    <location>
        <begin position="64"/>
        <end position="84"/>
    </location>
</feature>
<reference evidence="10 11" key="1">
    <citation type="submission" date="2023-03" db="EMBL/GenBank/DDBJ databases">
        <title>Strain YYF002 represents a novel species in the genus Winogradskyella isolated from seawater.</title>
        <authorList>
            <person name="Fu Z.-Y."/>
        </authorList>
    </citation>
    <scope>NUCLEOTIDE SEQUENCE [LARGE SCALE GENOMIC DNA]</scope>
    <source>
        <strain evidence="10 11">YYF002</strain>
    </source>
</reference>
<evidence type="ECO:0000313" key="10">
    <source>
        <dbReference type="EMBL" id="MDG4714814.1"/>
    </source>
</evidence>
<dbReference type="InterPro" id="IPR018456">
    <property type="entry name" value="PTR2_symporter_CS"/>
</dbReference>
<keyword evidence="7 9" id="KW-0472">Membrane</keyword>
<evidence type="ECO:0000256" key="3">
    <source>
        <dbReference type="ARBA" id="ARBA00022475"/>
    </source>
</evidence>
<evidence type="ECO:0000256" key="6">
    <source>
        <dbReference type="ARBA" id="ARBA00022989"/>
    </source>
</evidence>
<feature type="transmembrane region" description="Helical" evidence="9">
    <location>
        <begin position="398"/>
        <end position="415"/>
    </location>
</feature>
<evidence type="ECO:0000256" key="1">
    <source>
        <dbReference type="ARBA" id="ARBA00004651"/>
    </source>
</evidence>
<feature type="transmembrane region" description="Helical" evidence="9">
    <location>
        <begin position="91"/>
        <end position="111"/>
    </location>
</feature>
<evidence type="ECO:0000256" key="4">
    <source>
        <dbReference type="ARBA" id="ARBA00022692"/>
    </source>
</evidence>
<dbReference type="PANTHER" id="PTHR23517:SF15">
    <property type="entry name" value="PROTON-DEPENDENT OLIGOPEPTIDE FAMILY TRANSPORT PROTEIN"/>
    <property type="match status" value="1"/>
</dbReference>
<evidence type="ECO:0000256" key="8">
    <source>
        <dbReference type="RuleBase" id="RU003755"/>
    </source>
</evidence>
<name>A0ABT6FYF7_9FLAO</name>
<feature type="transmembrane region" description="Helical" evidence="9">
    <location>
        <begin position="720"/>
        <end position="739"/>
    </location>
</feature>
<keyword evidence="2 8" id="KW-0813">Transport</keyword>
<dbReference type="CDD" id="cd17346">
    <property type="entry name" value="MFS_DtpA_like"/>
    <property type="match status" value="1"/>
</dbReference>
<feature type="transmembrane region" description="Helical" evidence="9">
    <location>
        <begin position="289"/>
        <end position="308"/>
    </location>
</feature>
<keyword evidence="3" id="KW-1003">Cell membrane</keyword>
<feature type="transmembrane region" description="Helical" evidence="9">
    <location>
        <begin position="662"/>
        <end position="683"/>
    </location>
</feature>
<keyword evidence="4 8" id="KW-0812">Transmembrane</keyword>
<proteinExistence type="inferred from homology"/>
<evidence type="ECO:0000256" key="9">
    <source>
        <dbReference type="SAM" id="Phobius"/>
    </source>
</evidence>
<feature type="transmembrane region" description="Helical" evidence="9">
    <location>
        <begin position="320"/>
        <end position="347"/>
    </location>
</feature>
<dbReference type="SUPFAM" id="SSF103473">
    <property type="entry name" value="MFS general substrate transporter"/>
    <property type="match status" value="2"/>
</dbReference>
<gene>
    <name evidence="10" type="ORF">P7122_02940</name>
</gene>
<feature type="transmembrane region" description="Helical" evidence="9">
    <location>
        <begin position="628"/>
        <end position="650"/>
    </location>
</feature>